<feature type="non-terminal residue" evidence="1">
    <location>
        <position position="210"/>
    </location>
</feature>
<dbReference type="Gene3D" id="3.60.10.10">
    <property type="entry name" value="Endonuclease/exonuclease/phosphatase"/>
    <property type="match status" value="1"/>
</dbReference>
<sequence>LKLWQQNLDKGLGNQHELLQRMGSGEYQFVALQEPYIDFRDKTRANSHWSVVYPTGHGRKGARTTRAVTLVSTELPTGSWSQMDIDSSDIVVVEFRCAIGVVRIVNIYNDGDHDENLVALRNYMQRARLRPARGRVFYLWVGDFNRHSPMWDEFRNAHLFTAQAEDAVFMLLHLLGTYRMEMALLRDIPTLKAKGTGNFTRPDNVFCTSN</sequence>
<comment type="caution">
    <text evidence="1">The sequence shown here is derived from an EMBL/GenBank/DDBJ whole genome shotgun (WGS) entry which is preliminary data.</text>
</comment>
<feature type="non-terminal residue" evidence="1">
    <location>
        <position position="1"/>
    </location>
</feature>
<dbReference type="InterPro" id="IPR036691">
    <property type="entry name" value="Endo/exonu/phosph_ase_sf"/>
</dbReference>
<name>A0AAD7HEK6_9AGAR</name>
<dbReference type="GO" id="GO:0004519">
    <property type="term" value="F:endonuclease activity"/>
    <property type="evidence" value="ECO:0007669"/>
    <property type="project" value="UniProtKB-KW"/>
</dbReference>
<keyword evidence="2" id="KW-1185">Reference proteome</keyword>
<dbReference type="AlphaFoldDB" id="A0AAD7HEK6"/>
<keyword evidence="1" id="KW-0378">Hydrolase</keyword>
<keyword evidence="1" id="KW-0255">Endonuclease</keyword>
<evidence type="ECO:0000313" key="2">
    <source>
        <dbReference type="Proteomes" id="UP001215598"/>
    </source>
</evidence>
<accession>A0AAD7HEK6</accession>
<protein>
    <submittedName>
        <fullName evidence="1">Endonuclease/exonuclease/phosphatase</fullName>
    </submittedName>
</protein>
<dbReference type="Proteomes" id="UP001215598">
    <property type="component" value="Unassembled WGS sequence"/>
</dbReference>
<dbReference type="SUPFAM" id="SSF56219">
    <property type="entry name" value="DNase I-like"/>
    <property type="match status" value="1"/>
</dbReference>
<reference evidence="1" key="1">
    <citation type="submission" date="2023-03" db="EMBL/GenBank/DDBJ databases">
        <title>Massive genome expansion in bonnet fungi (Mycena s.s.) driven by repeated elements and novel gene families across ecological guilds.</title>
        <authorList>
            <consortium name="Lawrence Berkeley National Laboratory"/>
            <person name="Harder C.B."/>
            <person name="Miyauchi S."/>
            <person name="Viragh M."/>
            <person name="Kuo A."/>
            <person name="Thoen E."/>
            <person name="Andreopoulos B."/>
            <person name="Lu D."/>
            <person name="Skrede I."/>
            <person name="Drula E."/>
            <person name="Henrissat B."/>
            <person name="Morin E."/>
            <person name="Kohler A."/>
            <person name="Barry K."/>
            <person name="LaButti K."/>
            <person name="Morin E."/>
            <person name="Salamov A."/>
            <person name="Lipzen A."/>
            <person name="Mereny Z."/>
            <person name="Hegedus B."/>
            <person name="Baldrian P."/>
            <person name="Stursova M."/>
            <person name="Weitz H."/>
            <person name="Taylor A."/>
            <person name="Grigoriev I.V."/>
            <person name="Nagy L.G."/>
            <person name="Martin F."/>
            <person name="Kauserud H."/>
        </authorList>
    </citation>
    <scope>NUCLEOTIDE SEQUENCE</scope>
    <source>
        <strain evidence="1">CBHHK182m</strain>
    </source>
</reference>
<proteinExistence type="predicted"/>
<gene>
    <name evidence="1" type="ORF">B0H16DRAFT_1223127</name>
</gene>
<organism evidence="1 2">
    <name type="scientific">Mycena metata</name>
    <dbReference type="NCBI Taxonomy" id="1033252"/>
    <lineage>
        <taxon>Eukaryota</taxon>
        <taxon>Fungi</taxon>
        <taxon>Dikarya</taxon>
        <taxon>Basidiomycota</taxon>
        <taxon>Agaricomycotina</taxon>
        <taxon>Agaricomycetes</taxon>
        <taxon>Agaricomycetidae</taxon>
        <taxon>Agaricales</taxon>
        <taxon>Marasmiineae</taxon>
        <taxon>Mycenaceae</taxon>
        <taxon>Mycena</taxon>
    </lineage>
</organism>
<keyword evidence="1" id="KW-0540">Nuclease</keyword>
<evidence type="ECO:0000313" key="1">
    <source>
        <dbReference type="EMBL" id="KAJ7718534.1"/>
    </source>
</evidence>
<dbReference type="EMBL" id="JARKIB010000264">
    <property type="protein sequence ID" value="KAJ7718534.1"/>
    <property type="molecule type" value="Genomic_DNA"/>
</dbReference>